<feature type="transmembrane region" description="Helical" evidence="7">
    <location>
        <begin position="38"/>
        <end position="58"/>
    </location>
</feature>
<dbReference type="Gene3D" id="1.10.3470.10">
    <property type="entry name" value="ABC transporter involved in vitamin B12 uptake, BtuC"/>
    <property type="match status" value="1"/>
</dbReference>
<dbReference type="STRING" id="89093.SAMN04488558_105161"/>
<dbReference type="EMBL" id="FOEN01000005">
    <property type="protein sequence ID" value="SEQ13577.1"/>
    <property type="molecule type" value="Genomic_DNA"/>
</dbReference>
<dbReference type="GO" id="GO:0043190">
    <property type="term" value="C:ATP-binding cassette (ABC) transporter complex"/>
    <property type="evidence" value="ECO:0007669"/>
    <property type="project" value="InterPro"/>
</dbReference>
<feature type="transmembrane region" description="Helical" evidence="7">
    <location>
        <begin position="246"/>
        <end position="266"/>
    </location>
</feature>
<proteinExistence type="inferred from homology"/>
<protein>
    <submittedName>
        <fullName evidence="8">Zinc transport system permease protein</fullName>
    </submittedName>
</protein>
<feature type="transmembrane region" description="Helical" evidence="7">
    <location>
        <begin position="119"/>
        <end position="149"/>
    </location>
</feature>
<dbReference type="GO" id="GO:0010043">
    <property type="term" value="P:response to zinc ion"/>
    <property type="evidence" value="ECO:0007669"/>
    <property type="project" value="TreeGrafter"/>
</dbReference>
<comment type="subcellular location">
    <subcellularLocation>
        <location evidence="6">Cell membrane</location>
        <topology evidence="6">Multi-pass membrane protein</topology>
    </subcellularLocation>
    <subcellularLocation>
        <location evidence="1">Membrane</location>
        <topology evidence="1">Multi-pass membrane protein</topology>
    </subcellularLocation>
</comment>
<dbReference type="InterPro" id="IPR001626">
    <property type="entry name" value="ABC_TroCD"/>
</dbReference>
<reference evidence="8 9" key="1">
    <citation type="submission" date="2016-10" db="EMBL/GenBank/DDBJ databases">
        <authorList>
            <person name="de Groot N.N."/>
        </authorList>
    </citation>
    <scope>NUCLEOTIDE SEQUENCE [LARGE SCALE GENOMIC DNA]</scope>
    <source>
        <strain evidence="8 9">DSM 15695</strain>
    </source>
</reference>
<feature type="transmembrane region" description="Helical" evidence="7">
    <location>
        <begin position="172"/>
        <end position="203"/>
    </location>
</feature>
<evidence type="ECO:0000256" key="7">
    <source>
        <dbReference type="SAM" id="Phobius"/>
    </source>
</evidence>
<evidence type="ECO:0000256" key="3">
    <source>
        <dbReference type="ARBA" id="ARBA00022692"/>
    </source>
</evidence>
<comment type="similarity">
    <text evidence="2 6">Belongs to the ABC-3 integral membrane protein family.</text>
</comment>
<gene>
    <name evidence="8" type="ORF">SAMN04488558_105161</name>
</gene>
<keyword evidence="5 7" id="KW-0472">Membrane</keyword>
<feature type="transmembrane region" description="Helical" evidence="7">
    <location>
        <begin position="65"/>
        <end position="82"/>
    </location>
</feature>
<dbReference type="SUPFAM" id="SSF81345">
    <property type="entry name" value="ABC transporter involved in vitamin B12 uptake, BtuC"/>
    <property type="match status" value="1"/>
</dbReference>
<dbReference type="AlphaFoldDB" id="A0A1H9DJS7"/>
<evidence type="ECO:0000313" key="8">
    <source>
        <dbReference type="EMBL" id="SEQ13577.1"/>
    </source>
</evidence>
<dbReference type="GO" id="GO:0055085">
    <property type="term" value="P:transmembrane transport"/>
    <property type="evidence" value="ECO:0007669"/>
    <property type="project" value="InterPro"/>
</dbReference>
<evidence type="ECO:0000256" key="6">
    <source>
        <dbReference type="RuleBase" id="RU003943"/>
    </source>
</evidence>
<keyword evidence="3 6" id="KW-0812">Transmembrane</keyword>
<feature type="transmembrane region" description="Helical" evidence="7">
    <location>
        <begin position="12"/>
        <end position="32"/>
    </location>
</feature>
<evidence type="ECO:0000256" key="5">
    <source>
        <dbReference type="ARBA" id="ARBA00023136"/>
    </source>
</evidence>
<dbReference type="PANTHER" id="PTHR30477:SF0">
    <property type="entry name" value="METAL TRANSPORT SYSTEM MEMBRANE PROTEIN TM_0125-RELATED"/>
    <property type="match status" value="1"/>
</dbReference>
<sequence>MAMLQFDFIQRALMAGLAISFITPILGLLLILRRQSLMADTLAHISLAGVALGALLGIQPTWPTLLIVVLASLIIEYLRIVFVDFSEISVAMMMATGMAFALMLVGLNSNQGNFQIEQFLFGSIILVSEEGVRLLIALAVLVVLLYLIFRKPLYVISFDEATAKTLGLPVRFISVCFSVLTGLAISVMMPIVGALLVSALIVIPSATAIKISRSFAQAILVGVLINLLGIFAGISASFYWDTPPGASITMVFILIFALVSLSHRIFSKLNRRA</sequence>
<accession>A0A1H9DJS7</accession>
<feature type="transmembrane region" description="Helical" evidence="7">
    <location>
        <begin position="88"/>
        <end position="107"/>
    </location>
</feature>
<dbReference type="PANTHER" id="PTHR30477">
    <property type="entry name" value="ABC-TRANSPORTER METAL-BINDING PROTEIN"/>
    <property type="match status" value="1"/>
</dbReference>
<dbReference type="OrthoDB" id="9798540at2"/>
<keyword evidence="9" id="KW-1185">Reference proteome</keyword>
<dbReference type="Proteomes" id="UP000198833">
    <property type="component" value="Unassembled WGS sequence"/>
</dbReference>
<name>A0A1H9DJS7_9LACT</name>
<evidence type="ECO:0000256" key="2">
    <source>
        <dbReference type="ARBA" id="ARBA00008034"/>
    </source>
</evidence>
<keyword evidence="6" id="KW-0813">Transport</keyword>
<feature type="transmembrane region" description="Helical" evidence="7">
    <location>
        <begin position="215"/>
        <end position="240"/>
    </location>
</feature>
<dbReference type="RefSeq" id="WP_092571734.1">
    <property type="nucleotide sequence ID" value="NZ_CALUDV010000019.1"/>
</dbReference>
<dbReference type="InterPro" id="IPR037294">
    <property type="entry name" value="ABC_BtuC-like"/>
</dbReference>
<evidence type="ECO:0000256" key="4">
    <source>
        <dbReference type="ARBA" id="ARBA00022989"/>
    </source>
</evidence>
<evidence type="ECO:0000313" key="9">
    <source>
        <dbReference type="Proteomes" id="UP000198833"/>
    </source>
</evidence>
<organism evidence="8 9">
    <name type="scientific">Ignavigranum ruoffiae</name>
    <dbReference type="NCBI Taxonomy" id="89093"/>
    <lineage>
        <taxon>Bacteria</taxon>
        <taxon>Bacillati</taxon>
        <taxon>Bacillota</taxon>
        <taxon>Bacilli</taxon>
        <taxon>Lactobacillales</taxon>
        <taxon>Aerococcaceae</taxon>
        <taxon>Ignavigranum</taxon>
    </lineage>
</organism>
<dbReference type="Pfam" id="PF00950">
    <property type="entry name" value="ABC-3"/>
    <property type="match status" value="1"/>
</dbReference>
<keyword evidence="4 7" id="KW-1133">Transmembrane helix</keyword>
<evidence type="ECO:0000256" key="1">
    <source>
        <dbReference type="ARBA" id="ARBA00004141"/>
    </source>
</evidence>